<dbReference type="GO" id="GO:0006564">
    <property type="term" value="P:L-serine biosynthetic process"/>
    <property type="evidence" value="ECO:0007669"/>
    <property type="project" value="UniProtKB-KW"/>
</dbReference>
<name>A0A382RPS2_9ZZZZ</name>
<reference evidence="9" key="1">
    <citation type="submission" date="2018-05" db="EMBL/GenBank/DDBJ databases">
        <authorList>
            <person name="Lanie J.A."/>
            <person name="Ng W.-L."/>
            <person name="Kazmierczak K.M."/>
            <person name="Andrzejewski T.M."/>
            <person name="Davidsen T.M."/>
            <person name="Wayne K.J."/>
            <person name="Tettelin H."/>
            <person name="Glass J.I."/>
            <person name="Rusch D."/>
            <person name="Podicherti R."/>
            <person name="Tsui H.-C.T."/>
            <person name="Winkler M.E."/>
        </authorList>
    </citation>
    <scope>NUCLEOTIDE SEQUENCE</scope>
</reference>
<gene>
    <name evidence="9" type="ORF">METZ01_LOCUS352274</name>
</gene>
<evidence type="ECO:0000256" key="2">
    <source>
        <dbReference type="ARBA" id="ARBA00005135"/>
    </source>
</evidence>
<evidence type="ECO:0000256" key="6">
    <source>
        <dbReference type="ARBA" id="ARBA00022801"/>
    </source>
</evidence>
<dbReference type="InterPro" id="IPR036412">
    <property type="entry name" value="HAD-like_sf"/>
</dbReference>
<evidence type="ECO:0000256" key="4">
    <source>
        <dbReference type="ARBA" id="ARBA00022605"/>
    </source>
</evidence>
<comment type="cofactor">
    <cofactor evidence="1">
        <name>Mg(2+)</name>
        <dbReference type="ChEBI" id="CHEBI:18420"/>
    </cofactor>
</comment>
<dbReference type="PANTHER" id="PTHR43344:SF2">
    <property type="entry name" value="PHOSPHOSERINE PHOSPHATASE"/>
    <property type="match status" value="1"/>
</dbReference>
<dbReference type="Gene3D" id="3.40.50.1000">
    <property type="entry name" value="HAD superfamily/HAD-like"/>
    <property type="match status" value="1"/>
</dbReference>
<protein>
    <recommendedName>
        <fullName evidence="3">phosphoserine phosphatase</fullName>
        <ecNumber evidence="3">3.1.3.3</ecNumber>
    </recommendedName>
</protein>
<evidence type="ECO:0000256" key="5">
    <source>
        <dbReference type="ARBA" id="ARBA00022723"/>
    </source>
</evidence>
<dbReference type="Pfam" id="PF08282">
    <property type="entry name" value="Hydrolase_3"/>
    <property type="match status" value="1"/>
</dbReference>
<dbReference type="InterPro" id="IPR050582">
    <property type="entry name" value="HAD-like_SerB"/>
</dbReference>
<keyword evidence="6" id="KW-0378">Hydrolase</keyword>
<dbReference type="GO" id="GO:0036424">
    <property type="term" value="F:L-phosphoserine phosphatase activity"/>
    <property type="evidence" value="ECO:0007669"/>
    <property type="project" value="TreeGrafter"/>
</dbReference>
<dbReference type="AlphaFoldDB" id="A0A382RPS2"/>
<accession>A0A382RPS2</accession>
<dbReference type="EC" id="3.1.3.3" evidence="3"/>
<keyword evidence="7" id="KW-0460">Magnesium</keyword>
<dbReference type="SUPFAM" id="SSF56784">
    <property type="entry name" value="HAD-like"/>
    <property type="match status" value="1"/>
</dbReference>
<sequence>ANTLETKNGFLTGRILGDVIDGPMKAHLLREVSLREKIPAEQVIAVGDGANDLEMLSEASLGIAFNANRFLRERAAGSLSLPNLDALLYFLGIPRNEVETLDNR</sequence>
<dbReference type="GO" id="GO:0005737">
    <property type="term" value="C:cytoplasm"/>
    <property type="evidence" value="ECO:0007669"/>
    <property type="project" value="TreeGrafter"/>
</dbReference>
<keyword evidence="5" id="KW-0479">Metal-binding</keyword>
<evidence type="ECO:0000256" key="8">
    <source>
        <dbReference type="ARBA" id="ARBA00023299"/>
    </source>
</evidence>
<keyword evidence="4" id="KW-0028">Amino-acid biosynthesis</keyword>
<organism evidence="9">
    <name type="scientific">marine metagenome</name>
    <dbReference type="NCBI Taxonomy" id="408172"/>
    <lineage>
        <taxon>unclassified sequences</taxon>
        <taxon>metagenomes</taxon>
        <taxon>ecological metagenomes</taxon>
    </lineage>
</organism>
<evidence type="ECO:0000256" key="3">
    <source>
        <dbReference type="ARBA" id="ARBA00012640"/>
    </source>
</evidence>
<dbReference type="EMBL" id="UINC01123147">
    <property type="protein sequence ID" value="SVC99420.1"/>
    <property type="molecule type" value="Genomic_DNA"/>
</dbReference>
<evidence type="ECO:0000256" key="1">
    <source>
        <dbReference type="ARBA" id="ARBA00001946"/>
    </source>
</evidence>
<feature type="non-terminal residue" evidence="9">
    <location>
        <position position="1"/>
    </location>
</feature>
<keyword evidence="8" id="KW-0718">Serine biosynthesis</keyword>
<dbReference type="InterPro" id="IPR023214">
    <property type="entry name" value="HAD_sf"/>
</dbReference>
<dbReference type="GO" id="GO:0000287">
    <property type="term" value="F:magnesium ion binding"/>
    <property type="evidence" value="ECO:0007669"/>
    <property type="project" value="TreeGrafter"/>
</dbReference>
<proteinExistence type="predicted"/>
<dbReference type="PANTHER" id="PTHR43344">
    <property type="entry name" value="PHOSPHOSERINE PHOSPHATASE"/>
    <property type="match status" value="1"/>
</dbReference>
<evidence type="ECO:0000313" key="9">
    <source>
        <dbReference type="EMBL" id="SVC99420.1"/>
    </source>
</evidence>
<comment type="pathway">
    <text evidence="2">Amino-acid biosynthesis; L-serine biosynthesis; L-serine from 3-phospho-D-glycerate: step 3/3.</text>
</comment>
<evidence type="ECO:0000256" key="7">
    <source>
        <dbReference type="ARBA" id="ARBA00022842"/>
    </source>
</evidence>